<comment type="similarity">
    <text evidence="3">Belongs to the iron-containing alcohol dehydrogenase family. Hydroxyacid-oxoacid transhydrogenase subfamily.</text>
</comment>
<dbReference type="InterPro" id="IPR018211">
    <property type="entry name" value="ADH_Fe_CS"/>
</dbReference>
<evidence type="ECO:0000256" key="3">
    <source>
        <dbReference type="ARBA" id="ARBA00010005"/>
    </source>
</evidence>
<feature type="domain" description="Alcohol dehydrogenase iron-type/glycerol dehydrogenase GldA" evidence="10">
    <location>
        <begin position="60"/>
        <end position="232"/>
    </location>
</feature>
<dbReference type="PANTHER" id="PTHR11496:SF83">
    <property type="entry name" value="HYDROXYACID-OXOACID TRANSHYDROGENASE, MITOCHONDRIAL"/>
    <property type="match status" value="1"/>
</dbReference>
<comment type="catalytic activity">
    <reaction evidence="1">
        <text>(S)-3-hydroxybutanoate + 2-oxoglutarate = (R)-2-hydroxyglutarate + acetoacetate</text>
        <dbReference type="Rhea" id="RHEA:23048"/>
        <dbReference type="ChEBI" id="CHEBI:11047"/>
        <dbReference type="ChEBI" id="CHEBI:13705"/>
        <dbReference type="ChEBI" id="CHEBI:15801"/>
        <dbReference type="ChEBI" id="CHEBI:16810"/>
        <dbReference type="EC" id="1.1.99.24"/>
    </reaction>
</comment>
<dbReference type="STRING" id="34508.A0A4V6A0Z8"/>
<dbReference type="InterPro" id="IPR001670">
    <property type="entry name" value="ADH_Fe/GldA"/>
</dbReference>
<dbReference type="InterPro" id="IPR056798">
    <property type="entry name" value="ADH_Fe_C"/>
</dbReference>
<dbReference type="CDD" id="cd08190">
    <property type="entry name" value="HOT"/>
    <property type="match status" value="1"/>
</dbReference>
<accession>A0A4V6A0Z8</accession>
<comment type="function">
    <text evidence="8">Catalyzes the cofactor-independent reversible oxidation of gamma-hydroxybutyrate (GHB) to succinic semialdehyde (SSA) coupled to reduction of 2-ketoglutarate (2-KG) to D-2-hydroxyglutarate (D-2-HG). L-3-hydroxybutyrate (L-3-OHB) is also a substrate for HOT when using 2-KG as hydrogen acceptor, resulting in the formation of D-2-HG.</text>
</comment>
<protein>
    <recommendedName>
        <fullName evidence="4">hydroxyacid-oxoacid transhydrogenase</fullName>
        <ecNumber evidence="4">1.1.99.24</ecNumber>
    </recommendedName>
</protein>
<dbReference type="Pfam" id="PF00465">
    <property type="entry name" value="Fe-ADH"/>
    <property type="match status" value="1"/>
</dbReference>
<dbReference type="OrthoDB" id="339764at2759"/>
<dbReference type="GO" id="GO:0047988">
    <property type="term" value="F:hydroxyacid-oxoacid transhydrogenase activity"/>
    <property type="evidence" value="ECO:0007669"/>
    <property type="project" value="UniProtKB-EC"/>
</dbReference>
<evidence type="ECO:0000256" key="8">
    <source>
        <dbReference type="ARBA" id="ARBA00024921"/>
    </source>
</evidence>
<reference evidence="12 13" key="2">
    <citation type="journal article" date="2019" name="G3 (Bethesda)">
        <title>Hybrid Assembly of the Genome of the Entomopathogenic Nematode Steinernema carpocapsae Identifies the X-Chromosome.</title>
        <authorList>
            <person name="Serra L."/>
            <person name="Macchietto M."/>
            <person name="Macias-Munoz A."/>
            <person name="McGill C.J."/>
            <person name="Rodriguez I.M."/>
            <person name="Rodriguez B."/>
            <person name="Murad R."/>
            <person name="Mortazavi A."/>
        </authorList>
    </citation>
    <scope>NUCLEOTIDE SEQUENCE [LARGE SCALE GENOMIC DNA]</scope>
    <source>
        <strain evidence="12 13">ALL</strain>
    </source>
</reference>
<evidence type="ECO:0000256" key="1">
    <source>
        <dbReference type="ARBA" id="ARBA00000813"/>
    </source>
</evidence>
<dbReference type="InterPro" id="IPR039697">
    <property type="entry name" value="Alcohol_dehydrogenase_Fe"/>
</dbReference>
<keyword evidence="5" id="KW-0809">Transit peptide</keyword>
<evidence type="ECO:0000256" key="9">
    <source>
        <dbReference type="ARBA" id="ARBA00049496"/>
    </source>
</evidence>
<keyword evidence="7" id="KW-0496">Mitochondrion</keyword>
<dbReference type="Gene3D" id="1.20.1090.10">
    <property type="entry name" value="Dehydroquinate synthase-like - alpha domain"/>
    <property type="match status" value="1"/>
</dbReference>
<dbReference type="Proteomes" id="UP000298663">
    <property type="component" value="Unassembled WGS sequence"/>
</dbReference>
<sequence length="488" mass="52737">MTSAYQKGVLARDLLTRFARSKQCCPHHATSNSGPVCVARPVGNSSMGSKDYAFEFASATLRYGRGVTAEVGYDVKNLGVKHTLILTDSNVAKTRAFKEVADSLTRLKLQFSVFDNVMIEPTATSMAEAIDFARKVGADSFVAVGGGSAMDTAKAAALLGSNREFELLDFVNAPFGRQLNPLNPMLPLIAVPTTAGTGAEMTTAAVLDLPERKCKSTIRHRSLRPLLAIIDPLNVMSMPRNVAIYSGFDVLCHALESYTLKQFDMVTLSLKAGLKSIQRSPKPSKPDQRPAYQGANPVSDVWVREALQIISKYFRRSVNDPDDEEARAEMMKAASFAGMGFSNAGVHLCHALCYPISSIGKSFVDRDYNKDKPLIPHGLAVVTTAVADFLFTTDANPQRHAEAARCLGAEIPVSASSDYIAQTLTNEIRGYMSDFGVPNGLSALGFDRSDVDKLAESANGSMKAYSLAPKETDQDTIAGLYEQSLTVY</sequence>
<gene>
    <name evidence="12" type="ORF">L596_020664</name>
</gene>
<comment type="catalytic activity">
    <reaction evidence="9">
        <text>4-hydroxybutanoate + 2-oxoglutarate = (R)-2-hydroxyglutarate + succinate semialdehyde</text>
        <dbReference type="Rhea" id="RHEA:24734"/>
        <dbReference type="ChEBI" id="CHEBI:15801"/>
        <dbReference type="ChEBI" id="CHEBI:16724"/>
        <dbReference type="ChEBI" id="CHEBI:16810"/>
        <dbReference type="ChEBI" id="CHEBI:57706"/>
        <dbReference type="EC" id="1.1.99.24"/>
    </reaction>
</comment>
<dbReference type="PROSITE" id="PS00913">
    <property type="entry name" value="ADH_IRON_1"/>
    <property type="match status" value="1"/>
</dbReference>
<dbReference type="FunFam" id="3.40.50.1970:FF:000003">
    <property type="entry name" value="Alcohol dehydrogenase, iron-containing"/>
    <property type="match status" value="1"/>
</dbReference>
<dbReference type="GO" id="GO:0005739">
    <property type="term" value="C:mitochondrion"/>
    <property type="evidence" value="ECO:0007669"/>
    <property type="project" value="UniProtKB-SubCell"/>
</dbReference>
<dbReference type="GO" id="GO:0046872">
    <property type="term" value="F:metal ion binding"/>
    <property type="evidence" value="ECO:0007669"/>
    <property type="project" value="InterPro"/>
</dbReference>
<evidence type="ECO:0000313" key="12">
    <source>
        <dbReference type="EMBL" id="TKR73345.1"/>
    </source>
</evidence>
<comment type="caution">
    <text evidence="12">The sequence shown here is derived from an EMBL/GenBank/DDBJ whole genome shotgun (WGS) entry which is preliminary data.</text>
</comment>
<organism evidence="12 13">
    <name type="scientific">Steinernema carpocapsae</name>
    <name type="common">Entomopathogenic nematode</name>
    <dbReference type="NCBI Taxonomy" id="34508"/>
    <lineage>
        <taxon>Eukaryota</taxon>
        <taxon>Metazoa</taxon>
        <taxon>Ecdysozoa</taxon>
        <taxon>Nematoda</taxon>
        <taxon>Chromadorea</taxon>
        <taxon>Rhabditida</taxon>
        <taxon>Tylenchina</taxon>
        <taxon>Panagrolaimomorpha</taxon>
        <taxon>Strongyloidoidea</taxon>
        <taxon>Steinernematidae</taxon>
        <taxon>Steinernema</taxon>
    </lineage>
</organism>
<evidence type="ECO:0000256" key="6">
    <source>
        <dbReference type="ARBA" id="ARBA00023002"/>
    </source>
</evidence>
<dbReference type="InterPro" id="IPR042157">
    <property type="entry name" value="HOT"/>
</dbReference>
<dbReference type="GO" id="GO:0004022">
    <property type="term" value="F:alcohol dehydrogenase (NAD+) activity"/>
    <property type="evidence" value="ECO:0007669"/>
    <property type="project" value="InterPro"/>
</dbReference>
<name>A0A4V6A0Z8_STECR</name>
<dbReference type="EC" id="1.1.99.24" evidence="4"/>
<evidence type="ECO:0000256" key="4">
    <source>
        <dbReference type="ARBA" id="ARBA00013182"/>
    </source>
</evidence>
<dbReference type="AlphaFoldDB" id="A0A4V6A0Z8"/>
<reference evidence="12 13" key="1">
    <citation type="journal article" date="2015" name="Genome Biol.">
        <title>Comparative genomics of Steinernema reveals deeply conserved gene regulatory networks.</title>
        <authorList>
            <person name="Dillman A.R."/>
            <person name="Macchietto M."/>
            <person name="Porter C.F."/>
            <person name="Rogers A."/>
            <person name="Williams B."/>
            <person name="Antoshechkin I."/>
            <person name="Lee M.M."/>
            <person name="Goodwin Z."/>
            <person name="Lu X."/>
            <person name="Lewis E.E."/>
            <person name="Goodrich-Blair H."/>
            <person name="Stock S.P."/>
            <person name="Adams B.J."/>
            <person name="Sternberg P.W."/>
            <person name="Mortazavi A."/>
        </authorList>
    </citation>
    <scope>NUCLEOTIDE SEQUENCE [LARGE SCALE GENOMIC DNA]</scope>
    <source>
        <strain evidence="12 13">ALL</strain>
    </source>
</reference>
<evidence type="ECO:0000256" key="7">
    <source>
        <dbReference type="ARBA" id="ARBA00023128"/>
    </source>
</evidence>
<comment type="subcellular location">
    <subcellularLocation>
        <location evidence="2">Mitochondrion</location>
    </subcellularLocation>
</comment>
<feature type="domain" description="Fe-containing alcohol dehydrogenase-like C-terminal" evidence="11">
    <location>
        <begin position="294"/>
        <end position="484"/>
    </location>
</feature>
<dbReference type="Gene3D" id="3.40.50.1970">
    <property type="match status" value="1"/>
</dbReference>
<evidence type="ECO:0000313" key="13">
    <source>
        <dbReference type="Proteomes" id="UP000298663"/>
    </source>
</evidence>
<evidence type="ECO:0000256" key="5">
    <source>
        <dbReference type="ARBA" id="ARBA00022946"/>
    </source>
</evidence>
<keyword evidence="6" id="KW-0560">Oxidoreductase</keyword>
<dbReference type="PANTHER" id="PTHR11496">
    <property type="entry name" value="ALCOHOL DEHYDROGENASE"/>
    <property type="match status" value="1"/>
</dbReference>
<evidence type="ECO:0000259" key="11">
    <source>
        <dbReference type="Pfam" id="PF25137"/>
    </source>
</evidence>
<keyword evidence="13" id="KW-1185">Reference proteome</keyword>
<dbReference type="EMBL" id="AZBU02000006">
    <property type="protein sequence ID" value="TKR73345.1"/>
    <property type="molecule type" value="Genomic_DNA"/>
</dbReference>
<evidence type="ECO:0000259" key="10">
    <source>
        <dbReference type="Pfam" id="PF00465"/>
    </source>
</evidence>
<dbReference type="Pfam" id="PF25137">
    <property type="entry name" value="ADH_Fe_C"/>
    <property type="match status" value="1"/>
</dbReference>
<proteinExistence type="inferred from homology"/>
<dbReference type="SUPFAM" id="SSF56796">
    <property type="entry name" value="Dehydroquinate synthase-like"/>
    <property type="match status" value="1"/>
</dbReference>
<evidence type="ECO:0000256" key="2">
    <source>
        <dbReference type="ARBA" id="ARBA00004173"/>
    </source>
</evidence>